<protein>
    <submittedName>
        <fullName evidence="2">Uncharacterized protein</fullName>
    </submittedName>
</protein>
<keyword evidence="1" id="KW-1133">Transmembrane helix</keyword>
<dbReference type="RefSeq" id="WP_089321436.1">
    <property type="nucleotide sequence ID" value="NZ_FZOQ01000030.1"/>
</dbReference>
<dbReference type="AlphaFoldDB" id="A0A239KPX0"/>
<keyword evidence="1" id="KW-0812">Transmembrane</keyword>
<keyword evidence="1" id="KW-0472">Membrane</keyword>
<name>A0A239KPX0_9BACT</name>
<dbReference type="Proteomes" id="UP000198432">
    <property type="component" value="Unassembled WGS sequence"/>
</dbReference>
<dbReference type="EMBL" id="FZOQ01000030">
    <property type="protein sequence ID" value="SNT19673.1"/>
    <property type="molecule type" value="Genomic_DNA"/>
</dbReference>
<evidence type="ECO:0000313" key="3">
    <source>
        <dbReference type="Proteomes" id="UP000198432"/>
    </source>
</evidence>
<gene>
    <name evidence="2" type="ORF">SAMN06296052_13029</name>
</gene>
<dbReference type="OrthoDB" id="852831at2"/>
<feature type="transmembrane region" description="Helical" evidence="1">
    <location>
        <begin position="151"/>
        <end position="167"/>
    </location>
</feature>
<accession>A0A239KPX0</accession>
<reference evidence="3" key="1">
    <citation type="submission" date="2017-06" db="EMBL/GenBank/DDBJ databases">
        <authorList>
            <person name="Varghese N."/>
            <person name="Submissions S."/>
        </authorList>
    </citation>
    <scope>NUCLEOTIDE SEQUENCE [LARGE SCALE GENOMIC DNA]</scope>
    <source>
        <strain evidence="3">NKM1</strain>
    </source>
</reference>
<feature type="transmembrane region" description="Helical" evidence="1">
    <location>
        <begin position="127"/>
        <end position="145"/>
    </location>
</feature>
<keyword evidence="3" id="KW-1185">Reference proteome</keyword>
<organism evidence="2 3">
    <name type="scientific">Pontibacter ummariensis</name>
    <dbReference type="NCBI Taxonomy" id="1610492"/>
    <lineage>
        <taxon>Bacteria</taxon>
        <taxon>Pseudomonadati</taxon>
        <taxon>Bacteroidota</taxon>
        <taxon>Cytophagia</taxon>
        <taxon>Cytophagales</taxon>
        <taxon>Hymenobacteraceae</taxon>
        <taxon>Pontibacter</taxon>
    </lineage>
</organism>
<evidence type="ECO:0000313" key="2">
    <source>
        <dbReference type="EMBL" id="SNT19673.1"/>
    </source>
</evidence>
<evidence type="ECO:0000256" key="1">
    <source>
        <dbReference type="SAM" id="Phobius"/>
    </source>
</evidence>
<proteinExistence type="predicted"/>
<sequence>MKTILKFKTDKPKAEVVQATKDYFLSQGFKLESSTPDSLTFRRGSTLQNMFTYNPLKWKSLTDIEIKGPEVNVLCNVTPTSQAVTTKEEKLWENFILNYQQALISNFNYHSINNKLLRETQSDSRKYVKYALIGGVIAGVPAGFIAHYTGIDAIVGIAAAGGGFYYMRHQIEKDKKKKAI</sequence>